<name>A0AAU8JPM0_9ACTN</name>
<proteinExistence type="predicted"/>
<dbReference type="KEGG" id="kcm:ABWK59_02010"/>
<protein>
    <submittedName>
        <fullName evidence="1">Uncharacterized protein</fullName>
    </submittedName>
</protein>
<dbReference type="EMBL" id="CP159872">
    <property type="protein sequence ID" value="XCM77795.1"/>
    <property type="molecule type" value="Genomic_DNA"/>
</dbReference>
<dbReference type="RefSeq" id="WP_354637496.1">
    <property type="nucleotide sequence ID" value="NZ_CP159872.1"/>
</dbReference>
<accession>A0AAU8JPM0</accession>
<reference evidence="1" key="1">
    <citation type="submission" date="2024-06" db="EMBL/GenBank/DDBJ databases">
        <title>The genome sequences of Kitasatospora sp. strain HUAS MG31.</title>
        <authorList>
            <person name="Mo P."/>
        </authorList>
    </citation>
    <scope>NUCLEOTIDE SEQUENCE</scope>
    <source>
        <strain evidence="1">HUAS MG31</strain>
    </source>
</reference>
<sequence>MIDDAVPQQAARWVVLVEAETCPRYVEDHRWRLVATHEVPDGGRAAADRLARRTAMEFVPEGVCVGSGDVPSRRVYRVADGSWLVEVRGNDHQGVLCRVTTAELVRAWPYVRAGETAAERRRRVTGQG</sequence>
<evidence type="ECO:0000313" key="1">
    <source>
        <dbReference type="EMBL" id="XCM77795.1"/>
    </source>
</evidence>
<organism evidence="1">
    <name type="scientific">Kitasatospora camelliae</name>
    <dbReference type="NCBI Taxonomy" id="3156397"/>
    <lineage>
        <taxon>Bacteria</taxon>
        <taxon>Bacillati</taxon>
        <taxon>Actinomycetota</taxon>
        <taxon>Actinomycetes</taxon>
        <taxon>Kitasatosporales</taxon>
        <taxon>Streptomycetaceae</taxon>
        <taxon>Kitasatospora</taxon>
    </lineage>
</organism>
<dbReference type="AlphaFoldDB" id="A0AAU8JPM0"/>
<gene>
    <name evidence="1" type="ORF">ABWK59_02010</name>
</gene>